<evidence type="ECO:0000256" key="1">
    <source>
        <dbReference type="ARBA" id="ARBA00022798"/>
    </source>
</evidence>
<evidence type="ECO:0000256" key="3">
    <source>
        <dbReference type="ARBA" id="ARBA00023125"/>
    </source>
</evidence>
<dbReference type="PROSITE" id="PS51078">
    <property type="entry name" value="ICLR_ED"/>
    <property type="match status" value="1"/>
</dbReference>
<dbReference type="InterPro" id="IPR050707">
    <property type="entry name" value="HTH_MetabolicPath_Reg"/>
</dbReference>
<feature type="domain" description="IclR-ED" evidence="8">
    <location>
        <begin position="76"/>
        <end position="255"/>
    </location>
</feature>
<accession>A0A1H9YHP8</accession>
<dbReference type="Pfam" id="PF09339">
    <property type="entry name" value="HTH_IclR"/>
    <property type="match status" value="1"/>
</dbReference>
<proteinExistence type="predicted"/>
<dbReference type="GO" id="GO:0006071">
    <property type="term" value="P:glycerol metabolic process"/>
    <property type="evidence" value="ECO:0007669"/>
    <property type="project" value="UniProtKB-KW"/>
</dbReference>
<keyword evidence="3 9" id="KW-0238">DNA-binding</keyword>
<evidence type="ECO:0000256" key="5">
    <source>
        <dbReference type="ARBA" id="ARBA00058938"/>
    </source>
</evidence>
<reference evidence="10" key="1">
    <citation type="submission" date="2016-10" db="EMBL/GenBank/DDBJ databases">
        <authorList>
            <person name="Varghese N."/>
            <person name="Submissions S."/>
        </authorList>
    </citation>
    <scope>NUCLEOTIDE SEQUENCE [LARGE SCALE GENOMIC DNA]</scope>
    <source>
        <strain evidence="10">DSM 44209</strain>
    </source>
</reference>
<keyword evidence="2" id="KW-0805">Transcription regulation</keyword>
<dbReference type="AlphaFoldDB" id="A0A1H9YHP8"/>
<dbReference type="InterPro" id="IPR005471">
    <property type="entry name" value="Tscrpt_reg_IclR_N"/>
</dbReference>
<dbReference type="GO" id="GO:0003700">
    <property type="term" value="F:DNA-binding transcription factor activity"/>
    <property type="evidence" value="ECO:0007669"/>
    <property type="project" value="TreeGrafter"/>
</dbReference>
<dbReference type="GO" id="GO:0045892">
    <property type="term" value="P:negative regulation of DNA-templated transcription"/>
    <property type="evidence" value="ECO:0007669"/>
    <property type="project" value="TreeGrafter"/>
</dbReference>
<evidence type="ECO:0000256" key="6">
    <source>
        <dbReference type="ARBA" id="ARBA00070406"/>
    </source>
</evidence>
<evidence type="ECO:0000256" key="4">
    <source>
        <dbReference type="ARBA" id="ARBA00023163"/>
    </source>
</evidence>
<keyword evidence="10" id="KW-1185">Reference proteome</keyword>
<gene>
    <name evidence="9" type="ORF">SAMN04488546_0121</name>
</gene>
<keyword evidence="4" id="KW-0804">Transcription</keyword>
<protein>
    <recommendedName>
        <fullName evidence="6">Glycerol operon regulatory protein</fullName>
    </recommendedName>
</protein>
<evidence type="ECO:0000259" key="7">
    <source>
        <dbReference type="PROSITE" id="PS51077"/>
    </source>
</evidence>
<dbReference type="OrthoDB" id="60629at2"/>
<sequence length="260" mass="27558">MTSHLRAGPLRARRTAGGKLLAVLAAFSRERPTLTLSEIARTVGVPLSTAHRLVGELTRWGALERDADGRFRIGLRIWELGALAPPALGLREAALPFMGDLYEVTHQNVQLAVRDGDEVVFVERIAGRDAVNVLTQVGGRFALPPTGVGLVLLAHAPAEVQEHVLAGPLTAYTQHTITDARQLRRVLAEVRRSGMAVSDRQVTEDAVSVAAPIEVRGAVVAALSIVVRGSSPAAVRSYAPGVRAAALGIGRILASTSTWS</sequence>
<comment type="function">
    <text evidence="5">May be an activator protein for the gylABX operon.</text>
</comment>
<dbReference type="EMBL" id="FOIE01000001">
    <property type="protein sequence ID" value="SES68585.1"/>
    <property type="molecule type" value="Genomic_DNA"/>
</dbReference>
<evidence type="ECO:0000313" key="10">
    <source>
        <dbReference type="Proteomes" id="UP000198507"/>
    </source>
</evidence>
<evidence type="ECO:0000313" key="9">
    <source>
        <dbReference type="EMBL" id="SES68585.1"/>
    </source>
</evidence>
<dbReference type="InterPro" id="IPR029016">
    <property type="entry name" value="GAF-like_dom_sf"/>
</dbReference>
<dbReference type="RefSeq" id="WP_091437574.1">
    <property type="nucleotide sequence ID" value="NZ_FOIE01000001.1"/>
</dbReference>
<dbReference type="Proteomes" id="UP000198507">
    <property type="component" value="Unassembled WGS sequence"/>
</dbReference>
<keyword evidence="1" id="KW-0319">Glycerol metabolism</keyword>
<dbReference type="InterPro" id="IPR014757">
    <property type="entry name" value="Tscrpt_reg_IclR_C"/>
</dbReference>
<organism evidence="9 10">
    <name type="scientific">Geodermatophilus poikilotrophus</name>
    <dbReference type="NCBI Taxonomy" id="1333667"/>
    <lineage>
        <taxon>Bacteria</taxon>
        <taxon>Bacillati</taxon>
        <taxon>Actinomycetota</taxon>
        <taxon>Actinomycetes</taxon>
        <taxon>Geodermatophilales</taxon>
        <taxon>Geodermatophilaceae</taxon>
        <taxon>Geodermatophilus</taxon>
    </lineage>
</organism>
<dbReference type="Gene3D" id="1.10.10.10">
    <property type="entry name" value="Winged helix-like DNA-binding domain superfamily/Winged helix DNA-binding domain"/>
    <property type="match status" value="1"/>
</dbReference>
<dbReference type="SMART" id="SM00346">
    <property type="entry name" value="HTH_ICLR"/>
    <property type="match status" value="1"/>
</dbReference>
<dbReference type="SUPFAM" id="SSF46785">
    <property type="entry name" value="Winged helix' DNA-binding domain"/>
    <property type="match status" value="1"/>
</dbReference>
<dbReference type="Pfam" id="PF01614">
    <property type="entry name" value="IclR_C"/>
    <property type="match status" value="1"/>
</dbReference>
<evidence type="ECO:0000256" key="2">
    <source>
        <dbReference type="ARBA" id="ARBA00023015"/>
    </source>
</evidence>
<dbReference type="InterPro" id="IPR036390">
    <property type="entry name" value="WH_DNA-bd_sf"/>
</dbReference>
<feature type="domain" description="HTH iclR-type" evidence="7">
    <location>
        <begin position="14"/>
        <end position="75"/>
    </location>
</feature>
<dbReference type="Gene3D" id="3.30.450.40">
    <property type="match status" value="1"/>
</dbReference>
<dbReference type="FunFam" id="1.10.10.10:FF:000056">
    <property type="entry name" value="IclR family transcriptional regulator"/>
    <property type="match status" value="1"/>
</dbReference>
<dbReference type="SUPFAM" id="SSF55781">
    <property type="entry name" value="GAF domain-like"/>
    <property type="match status" value="1"/>
</dbReference>
<dbReference type="PANTHER" id="PTHR30136">
    <property type="entry name" value="HELIX-TURN-HELIX TRANSCRIPTIONAL REGULATOR, ICLR FAMILY"/>
    <property type="match status" value="1"/>
</dbReference>
<dbReference type="PANTHER" id="PTHR30136:SF24">
    <property type="entry name" value="HTH-TYPE TRANSCRIPTIONAL REPRESSOR ALLR"/>
    <property type="match status" value="1"/>
</dbReference>
<dbReference type="InterPro" id="IPR036388">
    <property type="entry name" value="WH-like_DNA-bd_sf"/>
</dbReference>
<dbReference type="PROSITE" id="PS51077">
    <property type="entry name" value="HTH_ICLR"/>
    <property type="match status" value="1"/>
</dbReference>
<evidence type="ECO:0000259" key="8">
    <source>
        <dbReference type="PROSITE" id="PS51078"/>
    </source>
</evidence>
<name>A0A1H9YHP8_9ACTN</name>
<dbReference type="GO" id="GO:0003677">
    <property type="term" value="F:DNA binding"/>
    <property type="evidence" value="ECO:0007669"/>
    <property type="project" value="UniProtKB-KW"/>
</dbReference>